<dbReference type="Gene3D" id="3.10.129.10">
    <property type="entry name" value="Hotdog Thioesterase"/>
    <property type="match status" value="1"/>
</dbReference>
<reference evidence="1 2" key="1">
    <citation type="submission" date="2017-07" db="EMBL/GenBank/DDBJ databases">
        <title>The new phylogeny of genus Mycobacterium.</title>
        <authorList>
            <person name="Tortoli E."/>
            <person name="Trovato A."/>
            <person name="Cirillo D.M."/>
        </authorList>
    </citation>
    <scope>NUCLEOTIDE SEQUENCE [LARGE SCALE GENOMIC DNA]</scope>
    <source>
        <strain evidence="1 2">ATCC 33027</strain>
    </source>
</reference>
<name>A0A255DCG4_9MYCO</name>
<sequence length="228" mass="23929">MFAGRFNGPPGSANGGYACGVIAGHVAADLVEVTLHKPPPLDTELLVELAGPVYEVRPAGGDVVAVAKPVDEPIDVMPPVLDIPADAVPALADANHPFRSCFTCGPDRETGDGLRIFAKRITGRSILADRWAPDESLADDGIVRPEIVWAALDCPGGWAAFDRIPGGVAVLGRMTAHIDRLPRVGEQCVVVATSDWHEGRKIGARSALYTGQGELLAAARAVWIDSTA</sequence>
<protein>
    <recommendedName>
        <fullName evidence="3">Thioesterase</fullName>
    </recommendedName>
</protein>
<dbReference type="InterPro" id="IPR029069">
    <property type="entry name" value="HotDog_dom_sf"/>
</dbReference>
<gene>
    <name evidence="1" type="ORF">CG716_19955</name>
</gene>
<evidence type="ECO:0000313" key="1">
    <source>
        <dbReference type="EMBL" id="OYN77159.1"/>
    </source>
</evidence>
<dbReference type="AlphaFoldDB" id="A0A255DCG4"/>
<dbReference type="PROSITE" id="PS51257">
    <property type="entry name" value="PROKAR_LIPOPROTEIN"/>
    <property type="match status" value="1"/>
</dbReference>
<keyword evidence="2" id="KW-1185">Reference proteome</keyword>
<dbReference type="EMBL" id="NOZR01000018">
    <property type="protein sequence ID" value="OYN77159.1"/>
    <property type="molecule type" value="Genomic_DNA"/>
</dbReference>
<dbReference type="SUPFAM" id="SSF54637">
    <property type="entry name" value="Thioesterase/thiol ester dehydrase-isomerase"/>
    <property type="match status" value="1"/>
</dbReference>
<evidence type="ECO:0000313" key="2">
    <source>
        <dbReference type="Proteomes" id="UP000216063"/>
    </source>
</evidence>
<proteinExistence type="predicted"/>
<evidence type="ECO:0008006" key="3">
    <source>
        <dbReference type="Google" id="ProtNLM"/>
    </source>
</evidence>
<dbReference type="Proteomes" id="UP000216063">
    <property type="component" value="Unassembled WGS sequence"/>
</dbReference>
<comment type="caution">
    <text evidence="1">The sequence shown here is derived from an EMBL/GenBank/DDBJ whole genome shotgun (WGS) entry which is preliminary data.</text>
</comment>
<organism evidence="1 2">
    <name type="scientific">Mycolicibacterium sphagni</name>
    <dbReference type="NCBI Taxonomy" id="1786"/>
    <lineage>
        <taxon>Bacteria</taxon>
        <taxon>Bacillati</taxon>
        <taxon>Actinomycetota</taxon>
        <taxon>Actinomycetes</taxon>
        <taxon>Mycobacteriales</taxon>
        <taxon>Mycobacteriaceae</taxon>
        <taxon>Mycolicibacterium</taxon>
    </lineage>
</organism>
<accession>A0A255DCG4</accession>